<name>A0A9J5WFN5_SOLCO</name>
<dbReference type="PANTHER" id="PTHR31672">
    <property type="entry name" value="BNACNNG10540D PROTEIN"/>
    <property type="match status" value="1"/>
</dbReference>
<dbReference type="Proteomes" id="UP000824120">
    <property type="component" value="Chromosome 12"/>
</dbReference>
<dbReference type="InterPro" id="IPR036047">
    <property type="entry name" value="F-box-like_dom_sf"/>
</dbReference>
<dbReference type="InterPro" id="IPR013187">
    <property type="entry name" value="F-box-assoc_dom_typ3"/>
</dbReference>
<evidence type="ECO:0000259" key="1">
    <source>
        <dbReference type="Pfam" id="PF08268"/>
    </source>
</evidence>
<dbReference type="SUPFAM" id="SSF81383">
    <property type="entry name" value="F-box domain"/>
    <property type="match status" value="1"/>
</dbReference>
<dbReference type="OrthoDB" id="591557at2759"/>
<dbReference type="InterPro" id="IPR050796">
    <property type="entry name" value="SCF_F-box_component"/>
</dbReference>
<dbReference type="AlphaFoldDB" id="A0A9J5WFN5"/>
<organism evidence="2 3">
    <name type="scientific">Solanum commersonii</name>
    <name type="common">Commerson's wild potato</name>
    <name type="synonym">Commerson's nightshade</name>
    <dbReference type="NCBI Taxonomy" id="4109"/>
    <lineage>
        <taxon>Eukaryota</taxon>
        <taxon>Viridiplantae</taxon>
        <taxon>Streptophyta</taxon>
        <taxon>Embryophyta</taxon>
        <taxon>Tracheophyta</taxon>
        <taxon>Spermatophyta</taxon>
        <taxon>Magnoliopsida</taxon>
        <taxon>eudicotyledons</taxon>
        <taxon>Gunneridae</taxon>
        <taxon>Pentapetalae</taxon>
        <taxon>asterids</taxon>
        <taxon>lamiids</taxon>
        <taxon>Solanales</taxon>
        <taxon>Solanaceae</taxon>
        <taxon>Solanoideae</taxon>
        <taxon>Solaneae</taxon>
        <taxon>Solanum</taxon>
    </lineage>
</organism>
<evidence type="ECO:0000313" key="3">
    <source>
        <dbReference type="Proteomes" id="UP000824120"/>
    </source>
</evidence>
<protein>
    <recommendedName>
        <fullName evidence="1">F-box associated beta-propeller type 3 domain-containing protein</fullName>
    </recommendedName>
</protein>
<dbReference type="Pfam" id="PF08268">
    <property type="entry name" value="FBA_3"/>
    <property type="match status" value="1"/>
</dbReference>
<dbReference type="Gene3D" id="1.20.1280.50">
    <property type="match status" value="1"/>
</dbReference>
<feature type="domain" description="F-box associated beta-propeller type 3" evidence="1">
    <location>
        <begin position="47"/>
        <end position="202"/>
    </location>
</feature>
<dbReference type="EMBL" id="JACXVP010000012">
    <property type="protein sequence ID" value="KAG5574052.1"/>
    <property type="molecule type" value="Genomic_DNA"/>
</dbReference>
<gene>
    <name evidence="2" type="ORF">H5410_063818</name>
</gene>
<accession>A0A9J5WFN5</accession>
<sequence length="231" mass="26958">MDVDEAIGIHLQEEIIMEILIRLRVRLFLRFKCVSKRWMKLISEPYFTKKHLEYNRNSQKILISQCLVLIEVFDYHVRDYKQQILLLWNPSTRESIVLPHPEFPPWPYCTWGLGYDSTRDDYKILKIDEKSGSEILGLKSGSWKVTDKHPTAIHPILTHTDSLVFVHGAFHWIGLFLAGKFLVISFSISDEMYGEISLPEQIYYPGRSNKRGASSLGEMLCAYSRHKSHTE</sequence>
<dbReference type="PANTHER" id="PTHR31672:SF13">
    <property type="entry name" value="F-BOX PROTEIN CPR30-LIKE"/>
    <property type="match status" value="1"/>
</dbReference>
<reference evidence="2 3" key="1">
    <citation type="submission" date="2020-09" db="EMBL/GenBank/DDBJ databases">
        <title>De no assembly of potato wild relative species, Solanum commersonii.</title>
        <authorList>
            <person name="Cho K."/>
        </authorList>
    </citation>
    <scope>NUCLEOTIDE SEQUENCE [LARGE SCALE GENOMIC DNA]</scope>
    <source>
        <strain evidence="2">LZ3.2</strain>
        <tissue evidence="2">Leaf</tissue>
    </source>
</reference>
<comment type="caution">
    <text evidence="2">The sequence shown here is derived from an EMBL/GenBank/DDBJ whole genome shotgun (WGS) entry which is preliminary data.</text>
</comment>
<proteinExistence type="predicted"/>
<keyword evidence="3" id="KW-1185">Reference proteome</keyword>
<evidence type="ECO:0000313" key="2">
    <source>
        <dbReference type="EMBL" id="KAG5574052.1"/>
    </source>
</evidence>
<dbReference type="InterPro" id="IPR017451">
    <property type="entry name" value="F-box-assoc_interact_dom"/>
</dbReference>
<dbReference type="NCBIfam" id="TIGR01640">
    <property type="entry name" value="F_box_assoc_1"/>
    <property type="match status" value="1"/>
</dbReference>